<keyword evidence="2 6" id="KW-0436">Ligase</keyword>
<evidence type="ECO:0000256" key="2">
    <source>
        <dbReference type="ARBA" id="ARBA00022598"/>
    </source>
</evidence>
<dbReference type="Gene3D" id="3.30.300.30">
    <property type="match status" value="1"/>
</dbReference>
<feature type="domain" description="AMP-binding enzyme C-terminal" evidence="5">
    <location>
        <begin position="458"/>
        <end position="533"/>
    </location>
</feature>
<dbReference type="InterPro" id="IPR045851">
    <property type="entry name" value="AMP-bd_C_sf"/>
</dbReference>
<dbReference type="SUPFAM" id="SSF56801">
    <property type="entry name" value="Acetyl-CoA synthetase-like"/>
    <property type="match status" value="1"/>
</dbReference>
<dbReference type="GO" id="GO:0016405">
    <property type="term" value="F:CoA-ligase activity"/>
    <property type="evidence" value="ECO:0007669"/>
    <property type="project" value="TreeGrafter"/>
</dbReference>
<dbReference type="PROSITE" id="PS00455">
    <property type="entry name" value="AMP_BINDING"/>
    <property type="match status" value="1"/>
</dbReference>
<dbReference type="PANTHER" id="PTHR24096">
    <property type="entry name" value="LONG-CHAIN-FATTY-ACID--COA LIGASE"/>
    <property type="match status" value="1"/>
</dbReference>
<evidence type="ECO:0000259" key="4">
    <source>
        <dbReference type="Pfam" id="PF00501"/>
    </source>
</evidence>
<evidence type="ECO:0000256" key="1">
    <source>
        <dbReference type="ARBA" id="ARBA00006432"/>
    </source>
</evidence>
<dbReference type="Gene3D" id="3.40.50.12780">
    <property type="entry name" value="N-terminal domain of ligase-like"/>
    <property type="match status" value="1"/>
</dbReference>
<reference evidence="6 7" key="1">
    <citation type="submission" date="2019-02" db="EMBL/GenBank/DDBJ databases">
        <title>Draft Genome Sequence of Streptomyces sp. AM-2504, identified by 16S rRNA comparative analysis as a Streptomyces Kasugaensis strain.</title>
        <authorList>
            <person name="Napolioni V."/>
            <person name="Giuliodori A.M."/>
            <person name="Spurio R."/>
            <person name="Fabbretti A."/>
        </authorList>
    </citation>
    <scope>NUCLEOTIDE SEQUENCE [LARGE SCALE GENOMIC DNA]</scope>
    <source>
        <strain evidence="6 7">AM-2504</strain>
    </source>
</reference>
<evidence type="ECO:0000256" key="3">
    <source>
        <dbReference type="SAM" id="MobiDB-lite"/>
    </source>
</evidence>
<feature type="domain" description="AMP-dependent synthetase/ligase" evidence="4">
    <location>
        <begin position="57"/>
        <end position="406"/>
    </location>
</feature>
<gene>
    <name evidence="6" type="ORF">EYS09_21275</name>
</gene>
<evidence type="ECO:0000313" key="7">
    <source>
        <dbReference type="Proteomes" id="UP000292452"/>
    </source>
</evidence>
<dbReference type="InterPro" id="IPR042099">
    <property type="entry name" value="ANL_N_sf"/>
</dbReference>
<name>A0A4V2JI99_STRKA</name>
<dbReference type="Proteomes" id="UP000292452">
    <property type="component" value="Unassembled WGS sequence"/>
</dbReference>
<comment type="caution">
    <text evidence="6">The sequence shown here is derived from an EMBL/GenBank/DDBJ whole genome shotgun (WGS) entry which is preliminary data.</text>
</comment>
<feature type="compositionally biased region" description="Basic and acidic residues" evidence="3">
    <location>
        <begin position="1"/>
        <end position="11"/>
    </location>
</feature>
<dbReference type="PANTHER" id="PTHR24096:SF149">
    <property type="entry name" value="AMP-BINDING DOMAIN-CONTAINING PROTEIN-RELATED"/>
    <property type="match status" value="1"/>
</dbReference>
<protein>
    <submittedName>
        <fullName evidence="6">Fatty acid--CoA ligase</fullName>
    </submittedName>
</protein>
<dbReference type="Pfam" id="PF00501">
    <property type="entry name" value="AMP-binding"/>
    <property type="match status" value="1"/>
</dbReference>
<dbReference type="EMBL" id="SIXH01000200">
    <property type="protein sequence ID" value="TBO57711.1"/>
    <property type="molecule type" value="Genomic_DNA"/>
</dbReference>
<sequence length="555" mass="60233">MERSRNGHDVDPVDPVGSVDLARSGIRTRESRRERKSVDSSKIPNYVEENLDVWGAVPDRVVLVHGERRITAEALRNLIYKMARALQNQGVCRGRTVTLLCGYGPEGVAAGYAAGLLGCRVSHLDITLSAKAQADIVEFLETSALIVDPRCADQAAAVMERTPVRVVLTLGPASMGTDLLELAARESAGAFGGLTKAHDVCLIRQTGGTTGVSKAVLRTFADTACFRDLLPREREPHVQLVCSTLAHGVGMLADHVLRDGGTLVLLESFDAATVLSTIERERITYLSLIPPLLYQLLDHPDLGRTDLSSLRCIYYGGCTVSPAQLAEAVARFGPVLEQFYGLTEAGPISSLPPEDHDPAHPERLASAGKVRNGVEVVIRDAKGRDLPPGQRGEICVRSPFIMRGYWKRPDLTAEVLRDGWLHTGDIGYLDSGGYLTVTGRSNDLIKAVEAESAVSAVEMERILDAHPHIRQSAVFSVWDRDNLERIHAAVVLEPGRSAVTGELRTMVHDALGEQYDLADVMYVDALPLTGAGKPDKEMLRRRASTTYFGPGPTGR</sequence>
<dbReference type="AlphaFoldDB" id="A0A4V2JI99"/>
<evidence type="ECO:0000313" key="6">
    <source>
        <dbReference type="EMBL" id="TBO57711.1"/>
    </source>
</evidence>
<comment type="similarity">
    <text evidence="1">Belongs to the ATP-dependent AMP-binding enzyme family.</text>
</comment>
<keyword evidence="7" id="KW-1185">Reference proteome</keyword>
<dbReference type="InterPro" id="IPR020845">
    <property type="entry name" value="AMP-binding_CS"/>
</dbReference>
<organism evidence="6 7">
    <name type="scientific">Streptomyces kasugaensis</name>
    <dbReference type="NCBI Taxonomy" id="1946"/>
    <lineage>
        <taxon>Bacteria</taxon>
        <taxon>Bacillati</taxon>
        <taxon>Actinomycetota</taxon>
        <taxon>Actinomycetes</taxon>
        <taxon>Kitasatosporales</taxon>
        <taxon>Streptomycetaceae</taxon>
        <taxon>Streptomyces</taxon>
    </lineage>
</organism>
<dbReference type="InterPro" id="IPR025110">
    <property type="entry name" value="AMP-bd_C"/>
</dbReference>
<proteinExistence type="inferred from homology"/>
<dbReference type="InterPro" id="IPR000873">
    <property type="entry name" value="AMP-dep_synth/lig_dom"/>
</dbReference>
<feature type="compositionally biased region" description="Basic and acidic residues" evidence="3">
    <location>
        <begin position="27"/>
        <end position="39"/>
    </location>
</feature>
<evidence type="ECO:0000259" key="5">
    <source>
        <dbReference type="Pfam" id="PF13193"/>
    </source>
</evidence>
<feature type="region of interest" description="Disordered" evidence="3">
    <location>
        <begin position="1"/>
        <end position="40"/>
    </location>
</feature>
<accession>A0A4V2JI99</accession>
<dbReference type="Pfam" id="PF13193">
    <property type="entry name" value="AMP-binding_C"/>
    <property type="match status" value="1"/>
</dbReference>